<dbReference type="EMBL" id="PSYR01000002">
    <property type="protein sequence ID" value="RCN56372.1"/>
    <property type="molecule type" value="Genomic_DNA"/>
</dbReference>
<keyword evidence="3" id="KW-0067">ATP-binding</keyword>
<evidence type="ECO:0000256" key="1">
    <source>
        <dbReference type="ARBA" id="ARBA00006914"/>
    </source>
</evidence>
<evidence type="ECO:0000313" key="5">
    <source>
        <dbReference type="EMBL" id="RCN56372.1"/>
    </source>
</evidence>
<dbReference type="InterPro" id="IPR003593">
    <property type="entry name" value="AAA+_ATPase"/>
</dbReference>
<dbReference type="InterPro" id="IPR050221">
    <property type="entry name" value="26S_Proteasome_ATPase"/>
</dbReference>
<dbReference type="RefSeq" id="WP_114283093.1">
    <property type="nucleotide sequence ID" value="NZ_PSYR01000002.1"/>
</dbReference>
<dbReference type="SMART" id="SM00382">
    <property type="entry name" value="AAA"/>
    <property type="match status" value="2"/>
</dbReference>
<evidence type="ECO:0000259" key="4">
    <source>
        <dbReference type="SMART" id="SM00382"/>
    </source>
</evidence>
<organism evidence="5 6">
    <name type="scientific">Acidiferrobacter thiooxydans</name>
    <dbReference type="NCBI Taxonomy" id="163359"/>
    <lineage>
        <taxon>Bacteria</taxon>
        <taxon>Pseudomonadati</taxon>
        <taxon>Pseudomonadota</taxon>
        <taxon>Gammaproteobacteria</taxon>
        <taxon>Acidiferrobacterales</taxon>
        <taxon>Acidiferrobacteraceae</taxon>
        <taxon>Acidiferrobacter</taxon>
    </lineage>
</organism>
<evidence type="ECO:0000256" key="2">
    <source>
        <dbReference type="ARBA" id="ARBA00022741"/>
    </source>
</evidence>
<keyword evidence="6" id="KW-1185">Reference proteome</keyword>
<dbReference type="AlphaFoldDB" id="A0A368HGI5"/>
<feature type="domain" description="AAA+ ATPase" evidence="4">
    <location>
        <begin position="250"/>
        <end position="384"/>
    </location>
</feature>
<accession>A0A368HGI5</accession>
<dbReference type="Proteomes" id="UP000253250">
    <property type="component" value="Unassembled WGS sequence"/>
</dbReference>
<evidence type="ECO:0000313" key="6">
    <source>
        <dbReference type="Proteomes" id="UP000253250"/>
    </source>
</evidence>
<protein>
    <recommendedName>
        <fullName evidence="4">AAA+ ATPase domain-containing protein</fullName>
    </recommendedName>
</protein>
<dbReference type="InterPro" id="IPR027417">
    <property type="entry name" value="P-loop_NTPase"/>
</dbReference>
<dbReference type="CDD" id="cd19481">
    <property type="entry name" value="RecA-like_protease"/>
    <property type="match status" value="1"/>
</dbReference>
<keyword evidence="2" id="KW-0547">Nucleotide-binding</keyword>
<dbReference type="Pfam" id="PF00004">
    <property type="entry name" value="AAA"/>
    <property type="match status" value="2"/>
</dbReference>
<comment type="caution">
    <text evidence="5">The sequence shown here is derived from an EMBL/GenBank/DDBJ whole genome shotgun (WGS) entry which is preliminary data.</text>
</comment>
<dbReference type="InterPro" id="IPR003959">
    <property type="entry name" value="ATPase_AAA_core"/>
</dbReference>
<evidence type="ECO:0000256" key="3">
    <source>
        <dbReference type="ARBA" id="ARBA00022840"/>
    </source>
</evidence>
<dbReference type="OrthoDB" id="9809379at2"/>
<dbReference type="Gene3D" id="3.40.50.300">
    <property type="entry name" value="P-loop containing nucleotide triphosphate hydrolases"/>
    <property type="match status" value="2"/>
</dbReference>
<proteinExistence type="inferred from homology"/>
<reference evidence="5 6" key="1">
    <citation type="submission" date="2018-02" db="EMBL/GenBank/DDBJ databases">
        <title>Insights into the biology of acidophilic members of the Acidiferrobacteraceae family derived from comparative genomic analyses.</title>
        <authorList>
            <person name="Issotta F."/>
            <person name="Thyssen C."/>
            <person name="Mena C."/>
            <person name="Moya A."/>
            <person name="Bellenberg S."/>
            <person name="Sproer C."/>
            <person name="Covarrubias P.C."/>
            <person name="Sand W."/>
            <person name="Quatrini R."/>
            <person name="Vera M."/>
        </authorList>
    </citation>
    <scope>NUCLEOTIDE SEQUENCE [LARGE SCALE GENOMIC DNA]</scope>
    <source>
        <strain evidence="6">m-1</strain>
    </source>
</reference>
<gene>
    <name evidence="5" type="ORF">C4900_11105</name>
</gene>
<comment type="similarity">
    <text evidence="1">Belongs to the AAA ATPase family.</text>
</comment>
<sequence length="704" mass="76039">MGKIVARMARRNTGYGRWPALEARIRLWLLRGLLETESWRPLYLGDAGEGYEDTEAFQMRRLLGLEALARNASRRTVLAAMRAALRATEAAEIDGLPGVQTLSAEIHLSAIEQEVLLFAALAKAAGLFRQGLQYMGKVRNRAEATALTAVCVGITSQEATAVLARGSVLAAVGLVTVEAQGYGSNLDDWLETAPDLLGHLLDPDLSAATLLASYLKTGGEPARSLADFNHLAHVIALARPLLKSAAAGRRGVNVLFYGPPGTGKTALARALAADLGMRLLEVAVTDADGDVLAPQGRARALRLVAHLAAHGQQAIVLFDEVEDYFREEYAFPGMVDRVGLGKGFSIDLLEQVASPVVWIGNKIDDIDPALLRRFSLACEIPPPPTVVRARLAAEYLTPLGLADHPLTERIARHEGLVPGLLAQAARTTALAAIEDCEARATYYAQVLNGLLAALGQAALPGREAAILGYDEAFVNADCDLMALIDGIGRLGCARILCVGAPGTGKSAWARHLALVLGRPLLTYRASDLLDPYLGMSERHMAEMFARARALPSVLLLDECDSFLRSRVGARHHWEVTQVNEMLTQMERFEGIFVATTNAREDIDEAAFRRFDRIVTFRPLVRDQRRALVTRILADQGMAVGLSLPETRLLDQCEGLTVGDVAAVLQGLRLEETWAAAGLVKAIYAAWRGRGRTDRRGMGFTAAMS</sequence>
<dbReference type="GO" id="GO:0016887">
    <property type="term" value="F:ATP hydrolysis activity"/>
    <property type="evidence" value="ECO:0007669"/>
    <property type="project" value="InterPro"/>
</dbReference>
<dbReference type="SUPFAM" id="SSF52540">
    <property type="entry name" value="P-loop containing nucleoside triphosphate hydrolases"/>
    <property type="match status" value="2"/>
</dbReference>
<name>A0A368HGI5_9GAMM</name>
<dbReference type="PANTHER" id="PTHR23073">
    <property type="entry name" value="26S PROTEASOME REGULATORY SUBUNIT"/>
    <property type="match status" value="1"/>
</dbReference>
<feature type="domain" description="AAA+ ATPase" evidence="4">
    <location>
        <begin position="492"/>
        <end position="620"/>
    </location>
</feature>
<dbReference type="GO" id="GO:0005524">
    <property type="term" value="F:ATP binding"/>
    <property type="evidence" value="ECO:0007669"/>
    <property type="project" value="UniProtKB-KW"/>
</dbReference>